<protein>
    <submittedName>
        <fullName evidence="1">Uncharacterized protein</fullName>
    </submittedName>
</protein>
<reference evidence="1" key="1">
    <citation type="submission" date="2023-06" db="EMBL/GenBank/DDBJ databases">
        <authorList>
            <consortium name="Lawrence Berkeley National Laboratory"/>
            <person name="Ahrendt S."/>
            <person name="Sahu N."/>
            <person name="Indic B."/>
            <person name="Wong-Bajracharya J."/>
            <person name="Merenyi Z."/>
            <person name="Ke H.-M."/>
            <person name="Monk M."/>
            <person name="Kocsube S."/>
            <person name="Drula E."/>
            <person name="Lipzen A."/>
            <person name="Balint B."/>
            <person name="Henrissat B."/>
            <person name="Andreopoulos B."/>
            <person name="Martin F.M."/>
            <person name="Harder C.B."/>
            <person name="Rigling D."/>
            <person name="Ford K.L."/>
            <person name="Foster G.D."/>
            <person name="Pangilinan J."/>
            <person name="Papanicolaou A."/>
            <person name="Barry K."/>
            <person name="LaButti K."/>
            <person name="Viragh M."/>
            <person name="Koriabine M."/>
            <person name="Yan M."/>
            <person name="Riley R."/>
            <person name="Champramary S."/>
            <person name="Plett K.L."/>
            <person name="Tsai I.J."/>
            <person name="Slot J."/>
            <person name="Sipos G."/>
            <person name="Plett J."/>
            <person name="Nagy L.G."/>
            <person name="Grigoriev I.V."/>
        </authorList>
    </citation>
    <scope>NUCLEOTIDE SEQUENCE</scope>
    <source>
        <strain evidence="1">HWK02</strain>
    </source>
</reference>
<dbReference type="Proteomes" id="UP001175228">
    <property type="component" value="Unassembled WGS sequence"/>
</dbReference>
<gene>
    <name evidence="1" type="ORF">EDD18DRAFT_1163843</name>
</gene>
<evidence type="ECO:0000313" key="1">
    <source>
        <dbReference type="EMBL" id="KAK0496766.1"/>
    </source>
</evidence>
<accession>A0AA39TPH1</accession>
<organism evidence="1 2">
    <name type="scientific">Armillaria luteobubalina</name>
    <dbReference type="NCBI Taxonomy" id="153913"/>
    <lineage>
        <taxon>Eukaryota</taxon>
        <taxon>Fungi</taxon>
        <taxon>Dikarya</taxon>
        <taxon>Basidiomycota</taxon>
        <taxon>Agaricomycotina</taxon>
        <taxon>Agaricomycetes</taxon>
        <taxon>Agaricomycetidae</taxon>
        <taxon>Agaricales</taxon>
        <taxon>Marasmiineae</taxon>
        <taxon>Physalacriaceae</taxon>
        <taxon>Armillaria</taxon>
    </lineage>
</organism>
<keyword evidence="2" id="KW-1185">Reference proteome</keyword>
<dbReference type="AlphaFoldDB" id="A0AA39TPH1"/>
<sequence>MCPVAVHCTSWAANLLSERLQHRKSCLLRPKGSGACRSLLLRQAQDDEYIRRSRISVGGQYSSCFRARTCIYIEGSSSYIALFSHVPLTLSVFQFTLSGPLSIIAVIFFLFRSVVPSQMPFAWALRKIRMSIEETHKLFHEQNRTLSLPEEFIVQLVNLEERMGEHAFLYADPRSWIPFVSRAKQIWEDVCILRFRVDLLNIRLRMSIAGRRRRSVAVRRGSLGY</sequence>
<proteinExistence type="predicted"/>
<comment type="caution">
    <text evidence="1">The sequence shown here is derived from an EMBL/GenBank/DDBJ whole genome shotgun (WGS) entry which is preliminary data.</text>
</comment>
<name>A0AA39TPH1_9AGAR</name>
<dbReference type="EMBL" id="JAUEPU010000014">
    <property type="protein sequence ID" value="KAK0496766.1"/>
    <property type="molecule type" value="Genomic_DNA"/>
</dbReference>
<evidence type="ECO:0000313" key="2">
    <source>
        <dbReference type="Proteomes" id="UP001175228"/>
    </source>
</evidence>